<dbReference type="RefSeq" id="WP_165873764.1">
    <property type="nucleotide sequence ID" value="NZ_SLXV01000032.1"/>
</dbReference>
<dbReference type="EMBL" id="SLXV01000032">
    <property type="protein sequence ID" value="TCP65548.1"/>
    <property type="molecule type" value="Genomic_DNA"/>
</dbReference>
<proteinExistence type="predicted"/>
<keyword evidence="2" id="KW-1185">Reference proteome</keyword>
<evidence type="ECO:0000313" key="2">
    <source>
        <dbReference type="Proteomes" id="UP000294746"/>
    </source>
</evidence>
<protein>
    <recommendedName>
        <fullName evidence="3">Lasso RiPP family leader peptide-containing protein</fullName>
    </recommendedName>
</protein>
<evidence type="ECO:0008006" key="3">
    <source>
        <dbReference type="Google" id="ProtNLM"/>
    </source>
</evidence>
<name>A0A4R2RQZ0_9BACL</name>
<reference evidence="1 2" key="1">
    <citation type="submission" date="2019-03" db="EMBL/GenBank/DDBJ databases">
        <title>Genomic Encyclopedia of Type Strains, Phase IV (KMG-IV): sequencing the most valuable type-strain genomes for metagenomic binning, comparative biology and taxonomic classification.</title>
        <authorList>
            <person name="Goeker M."/>
        </authorList>
    </citation>
    <scope>NUCLEOTIDE SEQUENCE [LARGE SCALE GENOMIC DNA]</scope>
    <source>
        <strain evidence="1 2">DSM 46831</strain>
    </source>
</reference>
<organism evidence="1 2">
    <name type="scientific">Baia soyae</name>
    <dbReference type="NCBI Taxonomy" id="1544746"/>
    <lineage>
        <taxon>Bacteria</taxon>
        <taxon>Bacillati</taxon>
        <taxon>Bacillota</taxon>
        <taxon>Bacilli</taxon>
        <taxon>Bacillales</taxon>
        <taxon>Thermoactinomycetaceae</taxon>
        <taxon>Baia</taxon>
    </lineage>
</organism>
<dbReference type="NCBIfam" id="NF033521">
    <property type="entry name" value="lasso_leader_L3"/>
    <property type="match status" value="1"/>
</dbReference>
<dbReference type="AlphaFoldDB" id="A0A4R2RQZ0"/>
<dbReference type="Proteomes" id="UP000294746">
    <property type="component" value="Unassembled WGS sequence"/>
</dbReference>
<comment type="caution">
    <text evidence="1">The sequence shown here is derived from an EMBL/GenBank/DDBJ whole genome shotgun (WGS) entry which is preliminary data.</text>
</comment>
<evidence type="ECO:0000313" key="1">
    <source>
        <dbReference type="EMBL" id="TCP65548.1"/>
    </source>
</evidence>
<gene>
    <name evidence="1" type="ORF">EDD57_13230</name>
</gene>
<accession>A0A4R2RQZ0</accession>
<sequence>MEYQAPEVIEIGSFEEMTLGRKFADTADENAYQH</sequence>